<reference evidence="2 3" key="2">
    <citation type="journal article" date="2009" name="PLoS ONE">
        <title>An integrated genetic and cytogenetic map of the cucumber genome.</title>
        <authorList>
            <person name="Ren Y."/>
            <person name="Zhang Z."/>
            <person name="Liu J."/>
            <person name="Staub J.E."/>
            <person name="Han Y."/>
            <person name="Cheng Z."/>
            <person name="Li X."/>
            <person name="Lu J."/>
            <person name="Miao H."/>
            <person name="Kang H."/>
            <person name="Xie B."/>
            <person name="Gu X."/>
            <person name="Wang X."/>
            <person name="Du Y."/>
            <person name="Jin W."/>
            <person name="Huang S."/>
        </authorList>
    </citation>
    <scope>NUCLEOTIDE SEQUENCE [LARGE SCALE GENOMIC DNA]</scope>
    <source>
        <strain evidence="3">cv. 9930</strain>
    </source>
</reference>
<reference evidence="2 3" key="4">
    <citation type="journal article" date="2011" name="BMC Genomics">
        <title>RNA-Seq improves annotation of protein-coding genes in the cucumber genome.</title>
        <authorList>
            <person name="Li Z."/>
            <person name="Zhang Z."/>
            <person name="Yan P."/>
            <person name="Huang S."/>
            <person name="Fei Z."/>
            <person name="Lin K."/>
        </authorList>
    </citation>
    <scope>NUCLEOTIDE SEQUENCE [LARGE SCALE GENOMIC DNA]</scope>
    <source>
        <strain evidence="3">cv. 9930</strain>
    </source>
</reference>
<evidence type="ECO:0000313" key="3">
    <source>
        <dbReference type="Proteomes" id="UP000029981"/>
    </source>
</evidence>
<reference evidence="2 3" key="1">
    <citation type="journal article" date="2009" name="Nat. Genet.">
        <title>The genome of the cucumber, Cucumis sativus L.</title>
        <authorList>
            <person name="Huang S."/>
            <person name="Li R."/>
            <person name="Zhang Z."/>
            <person name="Li L."/>
            <person name="Gu X."/>
            <person name="Fan W."/>
            <person name="Lucas W.J."/>
            <person name="Wang X."/>
            <person name="Xie B."/>
            <person name="Ni P."/>
            <person name="Ren Y."/>
            <person name="Zhu H."/>
            <person name="Li J."/>
            <person name="Lin K."/>
            <person name="Jin W."/>
            <person name="Fei Z."/>
            <person name="Li G."/>
            <person name="Staub J."/>
            <person name="Kilian A."/>
            <person name="van der Vossen E.A."/>
            <person name="Wu Y."/>
            <person name="Guo J."/>
            <person name="He J."/>
            <person name="Jia Z."/>
            <person name="Ren Y."/>
            <person name="Tian G."/>
            <person name="Lu Y."/>
            <person name="Ruan J."/>
            <person name="Qian W."/>
            <person name="Wang M."/>
            <person name="Huang Q."/>
            <person name="Li B."/>
            <person name="Xuan Z."/>
            <person name="Cao J."/>
            <person name="Asan"/>
            <person name="Wu Z."/>
            <person name="Zhang J."/>
            <person name="Cai Q."/>
            <person name="Bai Y."/>
            <person name="Zhao B."/>
            <person name="Han Y."/>
            <person name="Li Y."/>
            <person name="Li X."/>
            <person name="Wang S."/>
            <person name="Shi Q."/>
            <person name="Liu S."/>
            <person name="Cho W.K."/>
            <person name="Kim J.Y."/>
            <person name="Xu Y."/>
            <person name="Heller-Uszynska K."/>
            <person name="Miao H."/>
            <person name="Cheng Z."/>
            <person name="Zhang S."/>
            <person name="Wu J."/>
            <person name="Yang Y."/>
            <person name="Kang H."/>
            <person name="Li M."/>
            <person name="Liang H."/>
            <person name="Ren X."/>
            <person name="Shi Z."/>
            <person name="Wen M."/>
            <person name="Jian M."/>
            <person name="Yang H."/>
            <person name="Zhang G."/>
            <person name="Yang Z."/>
            <person name="Chen R."/>
            <person name="Liu S."/>
            <person name="Li J."/>
            <person name="Ma L."/>
            <person name="Liu H."/>
            <person name="Zhou Y."/>
            <person name="Zhao J."/>
            <person name="Fang X."/>
            <person name="Li G."/>
            <person name="Fang L."/>
            <person name="Li Y."/>
            <person name="Liu D."/>
            <person name="Zheng H."/>
            <person name="Zhang Y."/>
            <person name="Qin N."/>
            <person name="Li Z."/>
            <person name="Yang G."/>
            <person name="Yang S."/>
            <person name="Bolund L."/>
            <person name="Kristiansen K."/>
            <person name="Zheng H."/>
            <person name="Li S."/>
            <person name="Zhang X."/>
            <person name="Yang H."/>
            <person name="Wang J."/>
            <person name="Sun R."/>
            <person name="Zhang B."/>
            <person name="Jiang S."/>
            <person name="Wang J."/>
            <person name="Du Y."/>
            <person name="Li S."/>
        </authorList>
    </citation>
    <scope>NUCLEOTIDE SEQUENCE [LARGE SCALE GENOMIC DNA]</scope>
    <source>
        <strain evidence="3">cv. 9930</strain>
    </source>
</reference>
<gene>
    <name evidence="2" type="ORF">Csa_3G011780</name>
</gene>
<evidence type="ECO:0000259" key="1">
    <source>
        <dbReference type="Pfam" id="PF06943"/>
    </source>
</evidence>
<protein>
    <recommendedName>
        <fullName evidence="1">Zinc finger LSD1-type domain-containing protein</fullName>
    </recommendedName>
</protein>
<dbReference type="Proteomes" id="UP000029981">
    <property type="component" value="Chromosome 3"/>
</dbReference>
<feature type="domain" description="Zinc finger LSD1-type" evidence="1">
    <location>
        <begin position="51"/>
        <end position="75"/>
    </location>
</feature>
<organism evidence="2 3">
    <name type="scientific">Cucumis sativus</name>
    <name type="common">Cucumber</name>
    <dbReference type="NCBI Taxonomy" id="3659"/>
    <lineage>
        <taxon>Eukaryota</taxon>
        <taxon>Viridiplantae</taxon>
        <taxon>Streptophyta</taxon>
        <taxon>Embryophyta</taxon>
        <taxon>Tracheophyta</taxon>
        <taxon>Spermatophyta</taxon>
        <taxon>Magnoliopsida</taxon>
        <taxon>eudicotyledons</taxon>
        <taxon>Gunneridae</taxon>
        <taxon>Pentapetalae</taxon>
        <taxon>rosids</taxon>
        <taxon>fabids</taxon>
        <taxon>Cucurbitales</taxon>
        <taxon>Cucurbitaceae</taxon>
        <taxon>Benincaseae</taxon>
        <taxon>Cucumis</taxon>
    </lineage>
</organism>
<name>A0A0A0L592_CUCSA</name>
<reference evidence="2 3" key="3">
    <citation type="journal article" date="2010" name="BMC Genomics">
        <title>Transcriptome sequencing and comparative analysis of cucumber flowers with different sex types.</title>
        <authorList>
            <person name="Guo S."/>
            <person name="Zheng Y."/>
            <person name="Joung J.G."/>
            <person name="Liu S."/>
            <person name="Zhang Z."/>
            <person name="Crasta O.R."/>
            <person name="Sobral B.W."/>
            <person name="Xu Y."/>
            <person name="Huang S."/>
            <person name="Fei Z."/>
        </authorList>
    </citation>
    <scope>NUCLEOTIDE SEQUENCE [LARGE SCALE GENOMIC DNA]</scope>
    <source>
        <strain evidence="3">cv. 9930</strain>
    </source>
</reference>
<dbReference type="InterPro" id="IPR005735">
    <property type="entry name" value="Znf_LSD1"/>
</dbReference>
<dbReference type="NCBIfam" id="TIGR01053">
    <property type="entry name" value="LSD1"/>
    <property type="match status" value="1"/>
</dbReference>
<dbReference type="EMBL" id="CM002924">
    <property type="protein sequence ID" value="KGN55777.1"/>
    <property type="molecule type" value="Genomic_DNA"/>
</dbReference>
<dbReference type="AlphaFoldDB" id="A0A0A0L592"/>
<keyword evidence="3" id="KW-1185">Reference proteome</keyword>
<accession>A0A0A0L592</accession>
<dbReference type="Pfam" id="PF06943">
    <property type="entry name" value="zf-LSD1"/>
    <property type="match status" value="1"/>
</dbReference>
<proteinExistence type="predicted"/>
<evidence type="ECO:0000313" key="2">
    <source>
        <dbReference type="EMBL" id="KGN55777.1"/>
    </source>
</evidence>
<dbReference type="Gramene" id="KGN55777">
    <property type="protein sequence ID" value="KGN55777"/>
    <property type="gene ID" value="Csa_3G011780"/>
</dbReference>
<sequence length="104" mass="11477">MPRYGRNEDKARCCLCLRNRVLKKFTWKRSFFNITKMPFPPVTCCQNQIMCSGCKNLLIYPAGATSICCALCHAVTPVPTSVAATPCSCTVVGRKVYNVLVVAP</sequence>
<dbReference type="STRING" id="3659.A0A0A0L592"/>